<dbReference type="InterPro" id="IPR001757">
    <property type="entry name" value="P_typ_ATPase"/>
</dbReference>
<dbReference type="InterPro" id="IPR023298">
    <property type="entry name" value="ATPase_P-typ_TM_dom_sf"/>
</dbReference>
<keyword evidence="9 23" id="KW-0479">Metal-binding</keyword>
<comment type="catalytic activity">
    <reaction evidence="22">
        <text>Cu(+)(in) + ATP + H2O = Cu(+)(out) + ADP + phosphate + H(+)</text>
        <dbReference type="Rhea" id="RHEA:25792"/>
        <dbReference type="ChEBI" id="CHEBI:15377"/>
        <dbReference type="ChEBI" id="CHEBI:15378"/>
        <dbReference type="ChEBI" id="CHEBI:30616"/>
        <dbReference type="ChEBI" id="CHEBI:43474"/>
        <dbReference type="ChEBI" id="CHEBI:49552"/>
        <dbReference type="ChEBI" id="CHEBI:456216"/>
        <dbReference type="EC" id="7.2.2.8"/>
    </reaction>
</comment>
<evidence type="ECO:0000256" key="11">
    <source>
        <dbReference type="ARBA" id="ARBA00022741"/>
    </source>
</evidence>
<dbReference type="PANTHER" id="PTHR43520:SF8">
    <property type="entry name" value="P-TYPE CU(+) TRANSPORTER"/>
    <property type="match status" value="1"/>
</dbReference>
<keyword evidence="13 23" id="KW-0067">ATP-binding</keyword>
<dbReference type="InterPro" id="IPR059000">
    <property type="entry name" value="ATPase_P-type_domA"/>
</dbReference>
<dbReference type="InterPro" id="IPR027256">
    <property type="entry name" value="P-typ_ATPase_IB"/>
</dbReference>
<dbReference type="PRINTS" id="PR00119">
    <property type="entry name" value="CATATPASE"/>
</dbReference>
<dbReference type="SUPFAM" id="SSF56784">
    <property type="entry name" value="HAD-like"/>
    <property type="match status" value="1"/>
</dbReference>
<organism evidence="25 26">
    <name type="scientific">Alkalicoccobacillus porphyridii</name>
    <dbReference type="NCBI Taxonomy" id="2597270"/>
    <lineage>
        <taxon>Bacteria</taxon>
        <taxon>Bacillati</taxon>
        <taxon>Bacillota</taxon>
        <taxon>Bacilli</taxon>
        <taxon>Bacillales</taxon>
        <taxon>Bacillaceae</taxon>
        <taxon>Alkalicoccobacillus</taxon>
    </lineage>
</organism>
<dbReference type="GO" id="GO:0016887">
    <property type="term" value="F:ATP hydrolysis activity"/>
    <property type="evidence" value="ECO:0007669"/>
    <property type="project" value="InterPro"/>
</dbReference>
<dbReference type="Gene3D" id="3.40.1110.10">
    <property type="entry name" value="Calcium-transporting ATPase, cytoplasmic domain N"/>
    <property type="match status" value="1"/>
</dbReference>
<dbReference type="FunFam" id="2.70.150.10:FF:000020">
    <property type="entry name" value="Copper-exporting P-type ATPase A"/>
    <property type="match status" value="1"/>
</dbReference>
<dbReference type="OrthoDB" id="9813266at2"/>
<keyword evidence="7" id="KW-0597">Phosphoprotein</keyword>
<evidence type="ECO:0000256" key="13">
    <source>
        <dbReference type="ARBA" id="ARBA00022840"/>
    </source>
</evidence>
<dbReference type="InterPro" id="IPR017969">
    <property type="entry name" value="Heavy-metal-associated_CS"/>
</dbReference>
<keyword evidence="10" id="KW-0677">Repeat</keyword>
<keyword evidence="15" id="KW-1278">Translocase</keyword>
<name>A0A553ZWZ0_9BACI</name>
<dbReference type="SFLD" id="SFLDS00003">
    <property type="entry name" value="Haloacid_Dehalogenase"/>
    <property type="match status" value="1"/>
</dbReference>
<dbReference type="SUPFAM" id="SSF81665">
    <property type="entry name" value="Calcium ATPase, transmembrane domain M"/>
    <property type="match status" value="1"/>
</dbReference>
<dbReference type="GO" id="GO:0005507">
    <property type="term" value="F:copper ion binding"/>
    <property type="evidence" value="ECO:0007669"/>
    <property type="project" value="InterPro"/>
</dbReference>
<dbReference type="EC" id="7.2.2.8" evidence="3"/>
<dbReference type="PROSITE" id="PS00154">
    <property type="entry name" value="ATPASE_E1_E2"/>
    <property type="match status" value="1"/>
</dbReference>
<feature type="transmembrane region" description="Helical" evidence="23">
    <location>
        <begin position="779"/>
        <end position="797"/>
    </location>
</feature>
<feature type="transmembrane region" description="Helical" evidence="23">
    <location>
        <begin position="196"/>
        <end position="214"/>
    </location>
</feature>
<accession>A0A553ZWZ0</accession>
<dbReference type="InterPro" id="IPR036163">
    <property type="entry name" value="HMA_dom_sf"/>
</dbReference>
<evidence type="ECO:0000256" key="7">
    <source>
        <dbReference type="ARBA" id="ARBA00022553"/>
    </source>
</evidence>
<dbReference type="PRINTS" id="PR00942">
    <property type="entry name" value="CUATPASEI"/>
</dbReference>
<dbReference type="InterPro" id="IPR036412">
    <property type="entry name" value="HAD-like_sf"/>
</dbReference>
<dbReference type="Gene3D" id="2.70.150.10">
    <property type="entry name" value="Calcium-transporting ATPase, cytoplasmic transduction domain A"/>
    <property type="match status" value="1"/>
</dbReference>
<evidence type="ECO:0000256" key="20">
    <source>
        <dbReference type="ARBA" id="ARBA00029719"/>
    </source>
</evidence>
<dbReference type="CDD" id="cd02094">
    <property type="entry name" value="P-type_ATPase_Cu-like"/>
    <property type="match status" value="1"/>
</dbReference>
<feature type="transmembrane region" description="Helical" evidence="23">
    <location>
        <begin position="226"/>
        <end position="248"/>
    </location>
</feature>
<dbReference type="GO" id="GO:0005886">
    <property type="term" value="C:plasma membrane"/>
    <property type="evidence" value="ECO:0007669"/>
    <property type="project" value="UniProtKB-SubCell"/>
</dbReference>
<dbReference type="InterPro" id="IPR023214">
    <property type="entry name" value="HAD_sf"/>
</dbReference>
<dbReference type="GO" id="GO:0055070">
    <property type="term" value="P:copper ion homeostasis"/>
    <property type="evidence" value="ECO:0007669"/>
    <property type="project" value="TreeGrafter"/>
</dbReference>
<keyword evidence="17" id="KW-0186">Copper</keyword>
<reference evidence="25 26" key="1">
    <citation type="submission" date="2019-07" db="EMBL/GenBank/DDBJ databases">
        <authorList>
            <person name="Park Y.J."/>
            <person name="Jeong S.E."/>
            <person name="Jung H.S."/>
        </authorList>
    </citation>
    <scope>NUCLEOTIDE SEQUENCE [LARGE SCALE GENOMIC DNA]</scope>
    <source>
        <strain evidence="26">P16(2019)</strain>
    </source>
</reference>
<dbReference type="NCBIfam" id="TIGR01525">
    <property type="entry name" value="ATPase-IB_hvy"/>
    <property type="match status" value="1"/>
</dbReference>
<evidence type="ECO:0000256" key="2">
    <source>
        <dbReference type="ARBA" id="ARBA00006024"/>
    </source>
</evidence>
<dbReference type="Proteomes" id="UP000318521">
    <property type="component" value="Unassembled WGS sequence"/>
</dbReference>
<proteinExistence type="inferred from homology"/>
<evidence type="ECO:0000256" key="10">
    <source>
        <dbReference type="ARBA" id="ARBA00022737"/>
    </source>
</evidence>
<evidence type="ECO:0000256" key="6">
    <source>
        <dbReference type="ARBA" id="ARBA00022475"/>
    </source>
</evidence>
<dbReference type="CDD" id="cd00371">
    <property type="entry name" value="HMA"/>
    <property type="match status" value="2"/>
</dbReference>
<dbReference type="Gene3D" id="3.30.70.100">
    <property type="match status" value="2"/>
</dbReference>
<dbReference type="SUPFAM" id="SSF55008">
    <property type="entry name" value="HMA, heavy metal-associated domain"/>
    <property type="match status" value="2"/>
</dbReference>
<dbReference type="InterPro" id="IPR008250">
    <property type="entry name" value="ATPase_P-typ_transduc_dom_A_sf"/>
</dbReference>
<dbReference type="InterPro" id="IPR023299">
    <property type="entry name" value="ATPase_P-typ_cyto_dom_N"/>
</dbReference>
<dbReference type="AlphaFoldDB" id="A0A553ZWZ0"/>
<evidence type="ECO:0000256" key="15">
    <source>
        <dbReference type="ARBA" id="ARBA00022967"/>
    </source>
</evidence>
<keyword evidence="26" id="KW-1185">Reference proteome</keyword>
<dbReference type="PANTHER" id="PTHR43520">
    <property type="entry name" value="ATP7, ISOFORM B"/>
    <property type="match status" value="1"/>
</dbReference>
<evidence type="ECO:0000256" key="18">
    <source>
        <dbReference type="ARBA" id="ARBA00023065"/>
    </source>
</evidence>
<feature type="domain" description="HMA" evidence="24">
    <location>
        <begin position="73"/>
        <end position="139"/>
    </location>
</feature>
<dbReference type="GO" id="GO:0043682">
    <property type="term" value="F:P-type divalent copper transporter activity"/>
    <property type="evidence" value="ECO:0007669"/>
    <property type="project" value="TreeGrafter"/>
</dbReference>
<dbReference type="PROSITE" id="PS01047">
    <property type="entry name" value="HMA_1"/>
    <property type="match status" value="2"/>
</dbReference>
<dbReference type="NCBIfam" id="TIGR00003">
    <property type="entry name" value="copper ion binding protein"/>
    <property type="match status" value="2"/>
</dbReference>
<dbReference type="Gene3D" id="3.40.50.1000">
    <property type="entry name" value="HAD superfamily/HAD-like"/>
    <property type="match status" value="1"/>
</dbReference>
<feature type="transmembrane region" description="Helical" evidence="23">
    <location>
        <begin position="441"/>
        <end position="464"/>
    </location>
</feature>
<dbReference type="FunFam" id="3.30.70.100:FF:000005">
    <property type="entry name" value="Copper-exporting P-type ATPase A"/>
    <property type="match status" value="2"/>
</dbReference>
<keyword evidence="19 23" id="KW-0472">Membrane</keyword>
<evidence type="ECO:0000256" key="21">
    <source>
        <dbReference type="ARBA" id="ARBA00033239"/>
    </source>
</evidence>
<protein>
    <recommendedName>
        <fullName evidence="4">Copper-exporting P-type ATPase</fullName>
        <ecNumber evidence="3">7.2.2.8</ecNumber>
    </recommendedName>
    <alternativeName>
        <fullName evidence="20">Copper-exporting P-type ATPase A</fullName>
    </alternativeName>
    <alternativeName>
        <fullName evidence="21">Cu(+)-exporting ATPase</fullName>
    </alternativeName>
</protein>
<comment type="subcellular location">
    <subcellularLocation>
        <location evidence="1">Cell membrane</location>
        <topology evidence="1">Multi-pass membrane protein</topology>
    </subcellularLocation>
</comment>
<comment type="similarity">
    <text evidence="2 23">Belongs to the cation transport ATPase (P-type) (TC 3.A.3) family. Type IB subfamily.</text>
</comment>
<dbReference type="SFLD" id="SFLDF00027">
    <property type="entry name" value="p-type_atpase"/>
    <property type="match status" value="1"/>
</dbReference>
<evidence type="ECO:0000256" key="17">
    <source>
        <dbReference type="ARBA" id="ARBA00023008"/>
    </source>
</evidence>
<keyword evidence="12" id="KW-0187">Copper transport</keyword>
<dbReference type="InterPro" id="IPR018303">
    <property type="entry name" value="ATPase_P-typ_P_site"/>
</dbReference>
<dbReference type="NCBIfam" id="TIGR01511">
    <property type="entry name" value="ATPase-IB1_Cu"/>
    <property type="match status" value="1"/>
</dbReference>
<dbReference type="PROSITE" id="PS50846">
    <property type="entry name" value="HMA_2"/>
    <property type="match status" value="2"/>
</dbReference>
<comment type="caution">
    <text evidence="25">The sequence shown here is derived from an EMBL/GenBank/DDBJ whole genome shotgun (WGS) entry which is preliminary data.</text>
</comment>
<feature type="domain" description="HMA" evidence="24">
    <location>
        <begin position="5"/>
        <end position="71"/>
    </location>
</feature>
<keyword evidence="11 23" id="KW-0547">Nucleotide-binding</keyword>
<keyword evidence="8 23" id="KW-0812">Transmembrane</keyword>
<dbReference type="InterPro" id="IPR006122">
    <property type="entry name" value="HMA_Cu_ion-bd"/>
</dbReference>
<dbReference type="Pfam" id="PF00702">
    <property type="entry name" value="Hydrolase"/>
    <property type="match status" value="1"/>
</dbReference>
<evidence type="ECO:0000256" key="8">
    <source>
        <dbReference type="ARBA" id="ARBA00022692"/>
    </source>
</evidence>
<dbReference type="Pfam" id="PF00122">
    <property type="entry name" value="E1-E2_ATPase"/>
    <property type="match status" value="1"/>
</dbReference>
<evidence type="ECO:0000256" key="5">
    <source>
        <dbReference type="ARBA" id="ARBA00022448"/>
    </source>
</evidence>
<evidence type="ECO:0000256" key="23">
    <source>
        <dbReference type="RuleBase" id="RU362081"/>
    </source>
</evidence>
<dbReference type="SFLD" id="SFLDG00002">
    <property type="entry name" value="C1.7:_P-type_atpase_like"/>
    <property type="match status" value="1"/>
</dbReference>
<evidence type="ECO:0000256" key="3">
    <source>
        <dbReference type="ARBA" id="ARBA00012517"/>
    </source>
</evidence>
<dbReference type="GO" id="GO:0140581">
    <property type="term" value="F:P-type monovalent copper transporter activity"/>
    <property type="evidence" value="ECO:0007669"/>
    <property type="project" value="UniProtKB-EC"/>
</dbReference>
<keyword evidence="14" id="KW-0460">Magnesium</keyword>
<evidence type="ECO:0000256" key="4">
    <source>
        <dbReference type="ARBA" id="ARBA00015102"/>
    </source>
</evidence>
<keyword evidence="6 23" id="KW-1003">Cell membrane</keyword>
<evidence type="ECO:0000256" key="14">
    <source>
        <dbReference type="ARBA" id="ARBA00022842"/>
    </source>
</evidence>
<evidence type="ECO:0000256" key="16">
    <source>
        <dbReference type="ARBA" id="ARBA00022989"/>
    </source>
</evidence>
<dbReference type="InterPro" id="IPR006121">
    <property type="entry name" value="HMA_dom"/>
</dbReference>
<evidence type="ECO:0000313" key="25">
    <source>
        <dbReference type="EMBL" id="TSB45964.1"/>
    </source>
</evidence>
<feature type="transmembrane region" description="Helical" evidence="23">
    <location>
        <begin position="159"/>
        <end position="176"/>
    </location>
</feature>
<evidence type="ECO:0000256" key="9">
    <source>
        <dbReference type="ARBA" id="ARBA00022723"/>
    </source>
</evidence>
<evidence type="ECO:0000259" key="24">
    <source>
        <dbReference type="PROSITE" id="PS50846"/>
    </source>
</evidence>
<dbReference type="NCBIfam" id="TIGR01494">
    <property type="entry name" value="ATPase_P-type"/>
    <property type="match status" value="1"/>
</dbReference>
<dbReference type="SUPFAM" id="SSF81653">
    <property type="entry name" value="Calcium ATPase, transduction domain A"/>
    <property type="match status" value="1"/>
</dbReference>
<feature type="transmembrane region" description="Helical" evidence="23">
    <location>
        <begin position="756"/>
        <end position="773"/>
    </location>
</feature>
<dbReference type="GO" id="GO:0005524">
    <property type="term" value="F:ATP binding"/>
    <property type="evidence" value="ECO:0007669"/>
    <property type="project" value="UniProtKB-UniRule"/>
</dbReference>
<dbReference type="EMBL" id="VLXZ01000008">
    <property type="protein sequence ID" value="TSB45964.1"/>
    <property type="molecule type" value="Genomic_DNA"/>
</dbReference>
<dbReference type="Pfam" id="PF00403">
    <property type="entry name" value="HMA"/>
    <property type="match status" value="2"/>
</dbReference>
<feature type="transmembrane region" description="Helical" evidence="23">
    <location>
        <begin position="413"/>
        <end position="435"/>
    </location>
</feature>
<keyword evidence="16 23" id="KW-1133">Transmembrane helix</keyword>
<dbReference type="PRINTS" id="PR00943">
    <property type="entry name" value="CUATPASE"/>
</dbReference>
<keyword evidence="5" id="KW-0813">Transport</keyword>
<gene>
    <name evidence="25" type="ORF">FN960_13745</name>
</gene>
<feature type="transmembrane region" description="Helical" evidence="23">
    <location>
        <begin position="260"/>
        <end position="279"/>
    </location>
</feature>
<evidence type="ECO:0000256" key="12">
    <source>
        <dbReference type="ARBA" id="ARBA00022796"/>
    </source>
</evidence>
<dbReference type="InterPro" id="IPR044492">
    <property type="entry name" value="P_typ_ATPase_HD_dom"/>
</dbReference>
<evidence type="ECO:0000256" key="22">
    <source>
        <dbReference type="ARBA" id="ARBA00049289"/>
    </source>
</evidence>
<sequence>MQETKEVSLQINGMTCAACANRIEKGLSKIDGVQRANVNFANEKTTIIYDPEQTTVQHFSDKINKLGYEVAYDKQTFDITGMTCAACANRIEKRLSKLEGVSQVSVNFALENTAVEFNRNQISSVEMQEAVRKLGFSMQPKVSEEAASKGKEDEIKKQTGKFIFSAILSFPLLWTMVTHFEFTSFLYMPHIFMNPWVQLALAAPVQFIVGAQFYRGAYSALRNKSANMDVLIALGTTVAFFYSIFLGWEWYQGGQVGMPELYFEAAAIIITLVLLGKLFEVRAKGRTGQAIQKLLGLQAKRARVIRDGEELELPLESVISGDLLIVRPGEKIPVDGIIEEGQSAIDESMLTGESMPVDKNPGDSVIGSTINKNGSLRLRATKVGRDTALAQIVKIVEEAQGSKADIQRLADRVSGVFVPVVVMIAVATFFVWYFIVDPGNMRSAIVPFITILVIACPCALGLATPTSVMAGSGRAAELGILFKGGEHLEHTRAIQTVVLDKTGTITKGEPELTDVIVAEGFTEGELLAIAGSSEQGSEHPLAEAIVKGAKERGIHLQDVESFEAIPGYGIKAIFNEAEIFVGTRRLFIQQQIDVQLFDKQMIELEKQGKTAMLVAKNKQVAGIVAVADSVKETSTAAIGRLHHLGLEVIMLTGDNERTAQAIGQQVGVDRVIAEVVPEQKAEVIQKLQAEGKKVAMVGDGINDAPALAVADIGMAIGTGTDIAIEAADLTLMRGDLHSVADSIELSTKTMRNIKQNLFFAFFYNSASIPIAAIGLLAPWVAGAAMAFSSVSVVLNALRLQRLKLGKKERSI</sequence>
<keyword evidence="18" id="KW-0406">Ion transport</keyword>
<evidence type="ECO:0000256" key="1">
    <source>
        <dbReference type="ARBA" id="ARBA00004651"/>
    </source>
</evidence>
<evidence type="ECO:0000256" key="19">
    <source>
        <dbReference type="ARBA" id="ARBA00023136"/>
    </source>
</evidence>
<evidence type="ECO:0000313" key="26">
    <source>
        <dbReference type="Proteomes" id="UP000318521"/>
    </source>
</evidence>